<feature type="compositionally biased region" description="Basic residues" evidence="4">
    <location>
        <begin position="573"/>
        <end position="584"/>
    </location>
</feature>
<dbReference type="EMBL" id="KI517683">
    <property type="protein sequence ID" value="ESQ35244.1"/>
    <property type="molecule type" value="Genomic_DNA"/>
</dbReference>
<feature type="region of interest" description="Disordered" evidence="4">
    <location>
        <begin position="89"/>
        <end position="140"/>
    </location>
</feature>
<name>V4KV86_EUTSA</name>
<evidence type="ECO:0000256" key="2">
    <source>
        <dbReference type="ARBA" id="ARBA00010291"/>
    </source>
</evidence>
<keyword evidence="3" id="KW-0539">Nucleus</keyword>
<dbReference type="OrthoDB" id="1939643at2759"/>
<gene>
    <name evidence="5" type="ORF">EUTSA_v10006918mg</name>
</gene>
<dbReference type="InterPro" id="IPR028386">
    <property type="entry name" value="CENP-C/Mif2/cnp3"/>
</dbReference>
<dbReference type="STRING" id="72664.V4KV86"/>
<feature type="region of interest" description="Disordered" evidence="4">
    <location>
        <begin position="162"/>
        <end position="191"/>
    </location>
</feature>
<feature type="compositionally biased region" description="Polar residues" evidence="4">
    <location>
        <begin position="403"/>
        <end position="428"/>
    </location>
</feature>
<feature type="compositionally biased region" description="Basic and acidic residues" evidence="4">
    <location>
        <begin position="107"/>
        <end position="117"/>
    </location>
</feature>
<dbReference type="PANTHER" id="PTHR16684">
    <property type="entry name" value="CENTROMERE PROTEIN C"/>
    <property type="match status" value="1"/>
</dbReference>
<reference evidence="5 6" key="1">
    <citation type="journal article" date="2013" name="Front. Plant Sci.">
        <title>The Reference Genome of the Halophytic Plant Eutrema salsugineum.</title>
        <authorList>
            <person name="Yang R."/>
            <person name="Jarvis D.E."/>
            <person name="Chen H."/>
            <person name="Beilstein M.A."/>
            <person name="Grimwood J."/>
            <person name="Jenkins J."/>
            <person name="Shu S."/>
            <person name="Prochnik S."/>
            <person name="Xin M."/>
            <person name="Ma C."/>
            <person name="Schmutz J."/>
            <person name="Wing R.A."/>
            <person name="Mitchell-Olds T."/>
            <person name="Schumaker K.S."/>
            <person name="Wang X."/>
        </authorList>
    </citation>
    <scope>NUCLEOTIDE SEQUENCE [LARGE SCALE GENOMIC DNA]</scope>
</reference>
<dbReference type="PANTHER" id="PTHR16684:SF11">
    <property type="entry name" value="CENTROMERE PROTEIN C"/>
    <property type="match status" value="1"/>
</dbReference>
<dbReference type="eggNOG" id="ENOG502QR44">
    <property type="taxonomic scope" value="Eukaryota"/>
</dbReference>
<feature type="compositionally biased region" description="Basic and acidic residues" evidence="4">
    <location>
        <begin position="597"/>
        <end position="617"/>
    </location>
</feature>
<feature type="region of interest" description="Disordered" evidence="4">
    <location>
        <begin position="567"/>
        <end position="645"/>
    </location>
</feature>
<protein>
    <recommendedName>
        <fullName evidence="7">Centromere protein C/Mif2/cnp3</fullName>
    </recommendedName>
</protein>
<dbReference type="Gramene" id="ESQ35244">
    <property type="protein sequence ID" value="ESQ35244"/>
    <property type="gene ID" value="EUTSA_v10006918mg"/>
</dbReference>
<comment type="similarity">
    <text evidence="2">Belongs to the CENP-C/MIF2 family.</text>
</comment>
<feature type="compositionally biased region" description="Polar residues" evidence="4">
    <location>
        <begin position="121"/>
        <end position="131"/>
    </location>
</feature>
<feature type="region of interest" description="Disordered" evidence="4">
    <location>
        <begin position="453"/>
        <end position="531"/>
    </location>
</feature>
<proteinExistence type="inferred from homology"/>
<dbReference type="GO" id="GO:0051455">
    <property type="term" value="P:spindle attachment to meiosis I kinetochore"/>
    <property type="evidence" value="ECO:0007669"/>
    <property type="project" value="TreeGrafter"/>
</dbReference>
<organism evidence="5 6">
    <name type="scientific">Eutrema salsugineum</name>
    <name type="common">Saltwater cress</name>
    <name type="synonym">Sisymbrium salsugineum</name>
    <dbReference type="NCBI Taxonomy" id="72664"/>
    <lineage>
        <taxon>Eukaryota</taxon>
        <taxon>Viridiplantae</taxon>
        <taxon>Streptophyta</taxon>
        <taxon>Embryophyta</taxon>
        <taxon>Tracheophyta</taxon>
        <taxon>Spermatophyta</taxon>
        <taxon>Magnoliopsida</taxon>
        <taxon>eudicotyledons</taxon>
        <taxon>Gunneridae</taxon>
        <taxon>Pentapetalae</taxon>
        <taxon>rosids</taxon>
        <taxon>malvids</taxon>
        <taxon>Brassicales</taxon>
        <taxon>Brassicaceae</taxon>
        <taxon>Eutremeae</taxon>
        <taxon>Eutrema</taxon>
    </lineage>
</organism>
<evidence type="ECO:0000313" key="5">
    <source>
        <dbReference type="EMBL" id="ESQ35244.1"/>
    </source>
</evidence>
<sequence length="732" mass="81967">MTDLSRSSTLEDDPLHAYSGLSLFPRTLKCLSYPLPPPLYQSVDLHQTHTLLESMPFEIQKEHQEQAKAILDDNAELLKQGIGTSVASENTNVGAKMKTIPNKRERRPGYERKREPFTIKPRTSQPPQNEPSFDPSKYPKPEEYFAAYERFKIAKREWDKQSGTLVTDTHQNKPSRRPRRPEMPGRKRGSYKHTYTDRFLTNLKASEKENPIPSEQNLEKTTAIHVTTADREVDDSTVNTAKGLNNVLTELLACSPDELEGDAGVKLLLERLHIKPIDKQIPSLPVLPDFPDVTRTRLKAAGRSNPSNQRTALSSIQNLLKGINGDARRKNSLSSPSNPPEDHFSFPDRQCLLPGDEQSREVDLAKDLNVGFRSSMANDAGKVINNACPSNVGTVYVGSDFGSSVQKSSCESGSDTHSGIHRSPSSPDRNADNCVDDSITNINSATREVNVNMQTKGNEGDLPMSESEANRNTGRRANDADFSEETEQLDNLAESASREVVRMDPFTVEEDSIPDQQGESSKSPNRAPEQYNAMDGSFEHAEHIQGQHGEENNNTDTACGLQVENAQQEVHNSSHKQTNKRRNRGSCESNMKKRSKTVHDESEGDKKMKTSSHESGGKKQTKIKSNKGEEKKQTKKLTRESKLFSRRKSLAGAGLQWEKESGVRRSTRIKSRPLEYWRGERFLYGRIHESLTTVIGIKTASAKKGENEKRVYKVKSFVADDYKELVDSVALY</sequence>
<feature type="region of interest" description="Disordered" evidence="4">
    <location>
        <begin position="403"/>
        <end position="434"/>
    </location>
</feature>
<feature type="compositionally biased region" description="Basic and acidic residues" evidence="4">
    <location>
        <begin position="626"/>
        <end position="643"/>
    </location>
</feature>
<evidence type="ECO:0008006" key="7">
    <source>
        <dbReference type="Google" id="ProtNLM"/>
    </source>
</evidence>
<evidence type="ECO:0000256" key="1">
    <source>
        <dbReference type="ARBA" id="ARBA00004123"/>
    </source>
</evidence>
<feature type="compositionally biased region" description="Polar residues" evidence="4">
    <location>
        <begin position="514"/>
        <end position="524"/>
    </location>
</feature>
<keyword evidence="6" id="KW-1185">Reference proteome</keyword>
<evidence type="ECO:0000313" key="6">
    <source>
        <dbReference type="Proteomes" id="UP000030689"/>
    </source>
</evidence>
<dbReference type="GO" id="GO:0051382">
    <property type="term" value="P:kinetochore assembly"/>
    <property type="evidence" value="ECO:0007669"/>
    <property type="project" value="InterPro"/>
</dbReference>
<comment type="subcellular location">
    <subcellularLocation>
        <location evidence="1">Nucleus</location>
    </subcellularLocation>
</comment>
<dbReference type="OMA" id="TSCPNEM"/>
<dbReference type="Proteomes" id="UP000030689">
    <property type="component" value="Unassembled WGS sequence"/>
</dbReference>
<dbReference type="GO" id="GO:0051315">
    <property type="term" value="P:attachment of mitotic spindle microtubules to kinetochore"/>
    <property type="evidence" value="ECO:0007669"/>
    <property type="project" value="TreeGrafter"/>
</dbReference>
<dbReference type="GO" id="GO:0019237">
    <property type="term" value="F:centromeric DNA binding"/>
    <property type="evidence" value="ECO:0007669"/>
    <property type="project" value="InterPro"/>
</dbReference>
<dbReference type="GO" id="GO:0000776">
    <property type="term" value="C:kinetochore"/>
    <property type="evidence" value="ECO:0007669"/>
    <property type="project" value="EnsemblPlants"/>
</dbReference>
<evidence type="ECO:0000256" key="4">
    <source>
        <dbReference type="SAM" id="MobiDB-lite"/>
    </source>
</evidence>
<accession>V4KV86</accession>
<dbReference type="AlphaFoldDB" id="V4KV86"/>
<evidence type="ECO:0000256" key="3">
    <source>
        <dbReference type="ARBA" id="ARBA00023242"/>
    </source>
</evidence>
<feature type="region of interest" description="Disordered" evidence="4">
    <location>
        <begin position="326"/>
        <end position="348"/>
    </location>
</feature>
<dbReference type="GO" id="GO:0005634">
    <property type="term" value="C:nucleus"/>
    <property type="evidence" value="ECO:0007669"/>
    <property type="project" value="UniProtKB-SubCell"/>
</dbReference>